<protein>
    <submittedName>
        <fullName evidence="2">GNAT family N-acetyltransferase</fullName>
    </submittedName>
</protein>
<dbReference type="PROSITE" id="PS51186">
    <property type="entry name" value="GNAT"/>
    <property type="match status" value="1"/>
</dbReference>
<dbReference type="Pfam" id="PF00583">
    <property type="entry name" value="Acetyltransf_1"/>
    <property type="match status" value="1"/>
</dbReference>
<evidence type="ECO:0000313" key="2">
    <source>
        <dbReference type="EMBL" id="MBC8581680.1"/>
    </source>
</evidence>
<proteinExistence type="predicted"/>
<name>A0A926EMB4_9FIRM</name>
<gene>
    <name evidence="2" type="ORF">H8718_19585</name>
</gene>
<dbReference type="AlphaFoldDB" id="A0A926EMB4"/>
<dbReference type="RefSeq" id="WP_249334722.1">
    <property type="nucleotide sequence ID" value="NZ_JACRSY010000073.1"/>
</dbReference>
<evidence type="ECO:0000259" key="1">
    <source>
        <dbReference type="PROSITE" id="PS51186"/>
    </source>
</evidence>
<dbReference type="EMBL" id="JACRSY010000073">
    <property type="protein sequence ID" value="MBC8581680.1"/>
    <property type="molecule type" value="Genomic_DNA"/>
</dbReference>
<reference evidence="2" key="1">
    <citation type="submission" date="2020-08" db="EMBL/GenBank/DDBJ databases">
        <title>Genome public.</title>
        <authorList>
            <person name="Liu C."/>
            <person name="Sun Q."/>
        </authorList>
    </citation>
    <scope>NUCLEOTIDE SEQUENCE</scope>
    <source>
        <strain evidence="2">NSJ-12</strain>
    </source>
</reference>
<feature type="domain" description="N-acetyltransferase" evidence="1">
    <location>
        <begin position="14"/>
        <end position="157"/>
    </location>
</feature>
<comment type="caution">
    <text evidence="2">The sequence shown here is derived from an EMBL/GenBank/DDBJ whole genome shotgun (WGS) entry which is preliminary data.</text>
</comment>
<evidence type="ECO:0000313" key="3">
    <source>
        <dbReference type="Proteomes" id="UP000655830"/>
    </source>
</evidence>
<organism evidence="2 3">
    <name type="scientific">Zhenhengia yiwuensis</name>
    <dbReference type="NCBI Taxonomy" id="2763666"/>
    <lineage>
        <taxon>Bacteria</taxon>
        <taxon>Bacillati</taxon>
        <taxon>Bacillota</taxon>
        <taxon>Clostridia</taxon>
        <taxon>Lachnospirales</taxon>
        <taxon>Lachnospiraceae</taxon>
        <taxon>Zhenhengia</taxon>
    </lineage>
</organism>
<dbReference type="SUPFAM" id="SSF55729">
    <property type="entry name" value="Acyl-CoA N-acyltransferases (Nat)"/>
    <property type="match status" value="1"/>
</dbReference>
<keyword evidence="3" id="KW-1185">Reference proteome</keyword>
<dbReference type="InterPro" id="IPR016181">
    <property type="entry name" value="Acyl_CoA_acyltransferase"/>
</dbReference>
<dbReference type="Gene3D" id="3.40.630.30">
    <property type="match status" value="1"/>
</dbReference>
<dbReference type="Proteomes" id="UP000655830">
    <property type="component" value="Unassembled WGS sequence"/>
</dbReference>
<accession>A0A926EMB4</accession>
<dbReference type="GO" id="GO:0016747">
    <property type="term" value="F:acyltransferase activity, transferring groups other than amino-acyl groups"/>
    <property type="evidence" value="ECO:0007669"/>
    <property type="project" value="InterPro"/>
</dbReference>
<dbReference type="CDD" id="cd04301">
    <property type="entry name" value="NAT_SF"/>
    <property type="match status" value="1"/>
</dbReference>
<sequence length="169" mass="20108">MNLYIEKAKMEDIDELDNIQKAAFKRLYAIYKDEKSPYLKGVDEMIKWLNLDKILYWKIYYNGHLCGGIAYYKKSEGEYYLARLYIHPQYQSKGIAKQVILLCERKILDAKRYMLDFPIDQIANRKCYESAGYIDTGMREVINSKLTLAIYEKVVGYTNYLYVRQMPKK</sequence>
<dbReference type="InterPro" id="IPR000182">
    <property type="entry name" value="GNAT_dom"/>
</dbReference>